<feature type="region of interest" description="Disordered" evidence="1">
    <location>
        <begin position="56"/>
        <end position="81"/>
    </location>
</feature>
<accession>U5VTT7</accession>
<dbReference type="RefSeq" id="WP_023358060.1">
    <property type="nucleotide sequence ID" value="NC_022657.1"/>
</dbReference>
<reference evidence="4 5" key="1">
    <citation type="journal article" date="2014" name="J. Biotechnol.">
        <title>Complete genome sequence of the actinobacterium Actinoplanes friuliensis HAG 010964, producer of the lipopeptide antibiotic friulimycin.</title>
        <authorList>
            <person name="Ruckert C."/>
            <person name="Szczepanowski R."/>
            <person name="Albersmeier A."/>
            <person name="Goesmann A."/>
            <person name="Fischer N."/>
            <person name="Steinkamper A."/>
            <person name="Puhler A."/>
            <person name="Biener R."/>
            <person name="Schwartz D."/>
            <person name="Kalinowski J."/>
        </authorList>
    </citation>
    <scope>NUCLEOTIDE SEQUENCE [LARGE SCALE GENOMIC DNA]</scope>
    <source>
        <strain evidence="4 5">DSM 7358</strain>
    </source>
</reference>
<dbReference type="EMBL" id="CP006272">
    <property type="protein sequence ID" value="AGZ39115.1"/>
    <property type="molecule type" value="Genomic_DNA"/>
</dbReference>
<evidence type="ECO:0000256" key="1">
    <source>
        <dbReference type="SAM" id="MobiDB-lite"/>
    </source>
</evidence>
<dbReference type="HOGENOM" id="CLU_037318_1_0_11"/>
<protein>
    <recommendedName>
        <fullName evidence="3">DUF3152 domain-containing protein</fullName>
    </recommendedName>
</protein>
<organism evidence="4 5">
    <name type="scientific">Actinoplanes friuliensis DSM 7358</name>
    <dbReference type="NCBI Taxonomy" id="1246995"/>
    <lineage>
        <taxon>Bacteria</taxon>
        <taxon>Bacillati</taxon>
        <taxon>Actinomycetota</taxon>
        <taxon>Actinomycetes</taxon>
        <taxon>Micromonosporales</taxon>
        <taxon>Micromonosporaceae</taxon>
        <taxon>Actinoplanes</taxon>
    </lineage>
</organism>
<dbReference type="PATRIC" id="fig|1246995.3.peg.834"/>
<dbReference type="Pfam" id="PF11350">
    <property type="entry name" value="DUF3152"/>
    <property type="match status" value="1"/>
</dbReference>
<feature type="transmembrane region" description="Helical" evidence="2">
    <location>
        <begin position="24"/>
        <end position="46"/>
    </location>
</feature>
<dbReference type="Proteomes" id="UP000017746">
    <property type="component" value="Chromosome"/>
</dbReference>
<keyword evidence="2" id="KW-0812">Transmembrane</keyword>
<dbReference type="KEGG" id="afs:AFR_04130"/>
<dbReference type="InterPro" id="IPR022603">
    <property type="entry name" value="DUF3152"/>
</dbReference>
<dbReference type="STRING" id="1246995.AFR_04130"/>
<dbReference type="SUPFAM" id="SSF55486">
    <property type="entry name" value="Metalloproteases ('zincins'), catalytic domain"/>
    <property type="match status" value="1"/>
</dbReference>
<feature type="domain" description="DUF3152" evidence="3">
    <location>
        <begin position="94"/>
        <end position="268"/>
    </location>
</feature>
<evidence type="ECO:0000313" key="5">
    <source>
        <dbReference type="Proteomes" id="UP000017746"/>
    </source>
</evidence>
<evidence type="ECO:0000256" key="2">
    <source>
        <dbReference type="SAM" id="Phobius"/>
    </source>
</evidence>
<keyword evidence="2" id="KW-1133">Transmembrane helix</keyword>
<gene>
    <name evidence="4" type="ORF">AFR_04130</name>
</gene>
<keyword evidence="5" id="KW-1185">Reference proteome</keyword>
<proteinExistence type="predicted"/>
<dbReference type="AlphaFoldDB" id="U5VTT7"/>
<evidence type="ECO:0000259" key="3">
    <source>
        <dbReference type="Pfam" id="PF11350"/>
    </source>
</evidence>
<dbReference type="OrthoDB" id="9779865at2"/>
<evidence type="ECO:0000313" key="4">
    <source>
        <dbReference type="EMBL" id="AGZ39115.1"/>
    </source>
</evidence>
<dbReference type="eggNOG" id="COG5479">
    <property type="taxonomic scope" value="Bacteria"/>
</dbReference>
<name>U5VTT7_9ACTN</name>
<keyword evidence="2" id="KW-0472">Membrane</keyword>
<sequence length="289" mass="30968">MIQTRIPLRPAAAPDNGRERLRRWWIAALVIAVLAIAGAALLPSFLRPAAAPVAAPPSALPSVSPSPSLSPSPSPSVSATSVSAPQDLLLLPGRVPTRGSGKFAYAPGRGKVLGSKGQLKRFRVAVEQGSNEDVAAFAAQVEATLGDKRSWIGDGQLRLQRVPGNESATFTVYLATRETAGKMCRRGGVNITVAGRPYTSCRATGQAIINLDRWRLSSRPYLTAKIPLAVYRQYVLNHEVGHELGRHHEGCPKRGGPAPVMVQQTLTLRGCVPYAWPRRGNHRFVGPSL</sequence>